<feature type="transmembrane region" description="Helical" evidence="2">
    <location>
        <begin position="401"/>
        <end position="420"/>
    </location>
</feature>
<comment type="caution">
    <text evidence="3">The sequence shown here is derived from an EMBL/GenBank/DDBJ whole genome shotgun (WGS) entry which is preliminary data.</text>
</comment>
<feature type="transmembrane region" description="Helical" evidence="2">
    <location>
        <begin position="375"/>
        <end position="396"/>
    </location>
</feature>
<feature type="transmembrane region" description="Helical" evidence="2">
    <location>
        <begin position="460"/>
        <end position="479"/>
    </location>
</feature>
<feature type="transmembrane region" description="Helical" evidence="2">
    <location>
        <begin position="297"/>
        <end position="319"/>
    </location>
</feature>
<evidence type="ECO:0000256" key="1">
    <source>
        <dbReference type="SAM" id="MobiDB-lite"/>
    </source>
</evidence>
<dbReference type="EMBL" id="CAICTM010001807">
    <property type="protein sequence ID" value="CAB9526313.1"/>
    <property type="molecule type" value="Genomic_DNA"/>
</dbReference>
<dbReference type="AlphaFoldDB" id="A0A9N8HT21"/>
<keyword evidence="4" id="KW-1185">Reference proteome</keyword>
<name>A0A9N8HT21_9STRA</name>
<organism evidence="3 4">
    <name type="scientific">Seminavis robusta</name>
    <dbReference type="NCBI Taxonomy" id="568900"/>
    <lineage>
        <taxon>Eukaryota</taxon>
        <taxon>Sar</taxon>
        <taxon>Stramenopiles</taxon>
        <taxon>Ochrophyta</taxon>
        <taxon>Bacillariophyta</taxon>
        <taxon>Bacillariophyceae</taxon>
        <taxon>Bacillariophycidae</taxon>
        <taxon>Naviculales</taxon>
        <taxon>Naviculaceae</taxon>
        <taxon>Seminavis</taxon>
    </lineage>
</organism>
<feature type="transmembrane region" description="Helical" evidence="2">
    <location>
        <begin position="499"/>
        <end position="518"/>
    </location>
</feature>
<evidence type="ECO:0000313" key="3">
    <source>
        <dbReference type="EMBL" id="CAB9526313.1"/>
    </source>
</evidence>
<dbReference type="OrthoDB" id="8068875at2759"/>
<feature type="transmembrane region" description="Helical" evidence="2">
    <location>
        <begin position="432"/>
        <end position="453"/>
    </location>
</feature>
<feature type="transmembrane region" description="Helical" evidence="2">
    <location>
        <begin position="163"/>
        <end position="186"/>
    </location>
</feature>
<feature type="transmembrane region" description="Helical" evidence="2">
    <location>
        <begin position="331"/>
        <end position="355"/>
    </location>
</feature>
<keyword evidence="2" id="KW-0812">Transmembrane</keyword>
<keyword evidence="2" id="KW-0472">Membrane</keyword>
<dbReference type="Proteomes" id="UP001153069">
    <property type="component" value="Unassembled WGS sequence"/>
</dbReference>
<dbReference type="PANTHER" id="PTHR31610">
    <property type="entry name" value="SLR0360 PROTEIN"/>
    <property type="match status" value="1"/>
</dbReference>
<protein>
    <submittedName>
        <fullName evidence="3">Inherit from COG: Xanthine uracil vitamin C permease</fullName>
    </submittedName>
</protein>
<sequence>MAEEPNESGEATFRPSFTRRMSSRIVADVRTFRGGVTFLAGDFVSLFSLFFDNLSTLLGFAGAILGLNPSNAHLQEILYQRIVPAAGIMLFLGNVYYTWQAIRMSKKYQRAYTAQPYGLNTAGGFPFIFGIIYGVYYSYQVQCTEETCTAEEILQEENERIDLAWRVCVAGNFLTGIINIVLGFFGQFMMQHFPVASMLVPLAGIGFTWLALNQIAPNFETPAIGLIPIFLIFSQYYGLGRIHLGKGYYMPEAIPVVVFGIIAGWAYGTQDGVTEPVKGGAWIGDAFIRGFSDVGSYIGIVLPFSIAASFTDMMCLVSAQKAGDPFPIRETMIADGFGTMIGAMLGSPFGTVVYIGHPVHKRVGAQTGYSLMNGVIYLILCLAGVIPTILSIVPVIAIGPIIMIFGIMICEDYIFTAYVPPGMATSANNGTLAMSKGSALSAMLWCAIIVYTTDRRWDKAGLFSIFAAGFAALGLIHQSEAVAGFVDGTGGNAKSTSPLQFMIGYLSLALVCGFYWFLQKNFGKKTLPEEEGYEADHGYLPPISEKGVDKLFETWWEPAERALQLQEHPAYGDDEAPTQAAEPVKYKDDSLTEEVDA</sequence>
<feature type="transmembrane region" description="Helical" evidence="2">
    <location>
        <begin position="247"/>
        <end position="267"/>
    </location>
</feature>
<feature type="transmembrane region" description="Helical" evidence="2">
    <location>
        <begin position="223"/>
        <end position="240"/>
    </location>
</feature>
<dbReference type="PANTHER" id="PTHR31610:SF0">
    <property type="entry name" value="SLC26A_SULP TRANSPORTER DOMAIN-CONTAINING PROTEIN"/>
    <property type="match status" value="1"/>
</dbReference>
<feature type="transmembrane region" description="Helical" evidence="2">
    <location>
        <begin position="117"/>
        <end position="136"/>
    </location>
</feature>
<feature type="transmembrane region" description="Helical" evidence="2">
    <location>
        <begin position="193"/>
        <end position="211"/>
    </location>
</feature>
<evidence type="ECO:0000256" key="2">
    <source>
        <dbReference type="SAM" id="Phobius"/>
    </source>
</evidence>
<accession>A0A9N8HT21</accession>
<evidence type="ECO:0000313" key="4">
    <source>
        <dbReference type="Proteomes" id="UP001153069"/>
    </source>
</evidence>
<feature type="transmembrane region" description="Helical" evidence="2">
    <location>
        <begin position="77"/>
        <end position="97"/>
    </location>
</feature>
<keyword evidence="2" id="KW-1133">Transmembrane helix</keyword>
<feature type="region of interest" description="Disordered" evidence="1">
    <location>
        <begin position="566"/>
        <end position="597"/>
    </location>
</feature>
<gene>
    <name evidence="3" type="ORF">SEMRO_1809_G299030.1</name>
</gene>
<proteinExistence type="predicted"/>
<reference evidence="3" key="1">
    <citation type="submission" date="2020-06" db="EMBL/GenBank/DDBJ databases">
        <authorList>
            <consortium name="Plant Systems Biology data submission"/>
        </authorList>
    </citation>
    <scope>NUCLEOTIDE SEQUENCE</scope>
    <source>
        <strain evidence="3">D6</strain>
    </source>
</reference>